<dbReference type="InterPro" id="IPR012349">
    <property type="entry name" value="Split_barrel_FMN-bd"/>
</dbReference>
<dbReference type="Pfam" id="PF01613">
    <property type="entry name" value="Flavin_Reduct"/>
    <property type="match status" value="1"/>
</dbReference>
<dbReference type="OrthoDB" id="9789254at2"/>
<dbReference type="InterPro" id="IPR050268">
    <property type="entry name" value="NADH-dep_flavin_reductase"/>
</dbReference>
<comment type="similarity">
    <text evidence="1">Belongs to the non-flavoprotein flavin reductase family.</text>
</comment>
<keyword evidence="5" id="KW-1185">Reference proteome</keyword>
<dbReference type="GO" id="GO:0004497">
    <property type="term" value="F:monooxygenase activity"/>
    <property type="evidence" value="ECO:0007669"/>
    <property type="project" value="UniProtKB-KW"/>
</dbReference>
<feature type="domain" description="Flavin reductase like" evidence="3">
    <location>
        <begin position="21"/>
        <end position="168"/>
    </location>
</feature>
<keyword evidence="2" id="KW-0560">Oxidoreductase</keyword>
<dbReference type="PANTHER" id="PTHR30466">
    <property type="entry name" value="FLAVIN REDUCTASE"/>
    <property type="match status" value="1"/>
</dbReference>
<gene>
    <name evidence="4" type="ORF">CRT60_02690</name>
</gene>
<dbReference type="PANTHER" id="PTHR30466:SF11">
    <property type="entry name" value="FLAVIN-DEPENDENT MONOOXYGENASE, REDUCTASE SUBUNIT HSAB"/>
    <property type="match status" value="1"/>
</dbReference>
<comment type="caution">
    <text evidence="4">The sequence shown here is derived from an EMBL/GenBank/DDBJ whole genome shotgun (WGS) entry which is preliminary data.</text>
</comment>
<dbReference type="GO" id="GO:0010181">
    <property type="term" value="F:FMN binding"/>
    <property type="evidence" value="ECO:0007669"/>
    <property type="project" value="InterPro"/>
</dbReference>
<dbReference type="Proteomes" id="UP000225379">
    <property type="component" value="Unassembled WGS sequence"/>
</dbReference>
<dbReference type="EMBL" id="PDKW01000037">
    <property type="protein sequence ID" value="PGH58920.1"/>
    <property type="molecule type" value="Genomic_DNA"/>
</dbReference>
<dbReference type="Gene3D" id="2.30.110.10">
    <property type="entry name" value="Electron Transport, Fmn-binding Protein, Chain A"/>
    <property type="match status" value="1"/>
</dbReference>
<name>A0A2B8BMD7_9PROT</name>
<dbReference type="InterPro" id="IPR002563">
    <property type="entry name" value="Flavin_Rdtase-like_dom"/>
</dbReference>
<organism evidence="4 5">
    <name type="scientific">Azospirillum palustre</name>
    <dbReference type="NCBI Taxonomy" id="2044885"/>
    <lineage>
        <taxon>Bacteria</taxon>
        <taxon>Pseudomonadati</taxon>
        <taxon>Pseudomonadota</taxon>
        <taxon>Alphaproteobacteria</taxon>
        <taxon>Rhodospirillales</taxon>
        <taxon>Azospirillaceae</taxon>
        <taxon>Azospirillum</taxon>
    </lineage>
</organism>
<reference evidence="5" key="1">
    <citation type="submission" date="2017-10" db="EMBL/GenBank/DDBJ databases">
        <authorList>
            <person name="Kravchenko I.K."/>
            <person name="Grouzdev D.S."/>
        </authorList>
    </citation>
    <scope>NUCLEOTIDE SEQUENCE [LARGE SCALE GENOMIC DNA]</scope>
    <source>
        <strain evidence="5">B2</strain>
    </source>
</reference>
<proteinExistence type="inferred from homology"/>
<evidence type="ECO:0000259" key="3">
    <source>
        <dbReference type="SMART" id="SM00903"/>
    </source>
</evidence>
<dbReference type="SMART" id="SM00903">
    <property type="entry name" value="Flavin_Reduct"/>
    <property type="match status" value="1"/>
</dbReference>
<evidence type="ECO:0000256" key="1">
    <source>
        <dbReference type="ARBA" id="ARBA00008898"/>
    </source>
</evidence>
<dbReference type="RefSeq" id="WP_098734916.1">
    <property type="nucleotide sequence ID" value="NZ_PDKW01000037.1"/>
</dbReference>
<evidence type="ECO:0000256" key="2">
    <source>
        <dbReference type="ARBA" id="ARBA00023002"/>
    </source>
</evidence>
<sequence length="176" mass="18620">MSGQDFSVADHVETAAFKSALRAVVGSVSIVASGQGDDRRGLTVTAAVSLCVDPPMVLACINRSAEAHDVILRTGAFSWNVLSADQVQLAERFAALDGSKGASRFSPADWGEGVTGVPVLRQSVCSFDCRLQDSAEVATHTIMIGAVVAQSHDQDKVPLIYSLGRFGRIEHFESAK</sequence>
<accession>A0A2B8BMD7</accession>
<protein>
    <submittedName>
        <fullName evidence="4">Nitrilotriacetate monooxygenase</fullName>
    </submittedName>
</protein>
<evidence type="ECO:0000313" key="5">
    <source>
        <dbReference type="Proteomes" id="UP000225379"/>
    </source>
</evidence>
<evidence type="ECO:0000313" key="4">
    <source>
        <dbReference type="EMBL" id="PGH58920.1"/>
    </source>
</evidence>
<dbReference type="SUPFAM" id="SSF50475">
    <property type="entry name" value="FMN-binding split barrel"/>
    <property type="match status" value="1"/>
</dbReference>
<keyword evidence="4" id="KW-0503">Monooxygenase</keyword>
<dbReference type="GO" id="GO:0042602">
    <property type="term" value="F:riboflavin reductase (NADPH) activity"/>
    <property type="evidence" value="ECO:0007669"/>
    <property type="project" value="TreeGrafter"/>
</dbReference>
<dbReference type="AlphaFoldDB" id="A0A2B8BMD7"/>